<comment type="caution">
    <text evidence="2">The sequence shown here is derived from an EMBL/GenBank/DDBJ whole genome shotgun (WGS) entry which is preliminary data.</text>
</comment>
<dbReference type="InterPro" id="IPR012337">
    <property type="entry name" value="RNaseH-like_sf"/>
</dbReference>
<sequence length="401" mass="46284">KAESIVKSEPYYGDYVNYNERQVLRPIQQVATSLSSKDLCYKEKIQFILINLIHTMPIHHVITTLTLNHVLPEELKDKKRHITNMINLNYNMQYKESNIGFVIDIGTLQGVFDVQLTPNSNNDVNQIIAQYRRSVYIDNVSQLNIINLLPFTTICVECKNKPGVPRFYNEMTLMNINSCTTCSVYMSYCKTCKISCYPCHYEKEAVKLKYVTATSIKKLKYISWTDINKVYSRESVNGNKYVLVITDHLTKFAVAKALPNNAAQTTAQTFLEEFIFNFGVPNRLITDQEVHFNNELMKNLAELIGFDHIKSTPYHPQTNGQVERFNATFRPQLAKLQDENLNSWDEYLPAVVYAYNTGQHATTGYSPFQLMFGREPTLPLAQKQPTFTLTKPNDYWPSIMR</sequence>
<dbReference type="Proteomes" id="UP000663829">
    <property type="component" value="Unassembled WGS sequence"/>
</dbReference>
<dbReference type="InterPro" id="IPR036397">
    <property type="entry name" value="RNaseH_sf"/>
</dbReference>
<gene>
    <name evidence="2" type="ORF">GPM918_LOCUS35346</name>
    <name evidence="3" type="ORF">SRO942_LOCUS36066</name>
</gene>
<name>A0A815QUD2_9BILA</name>
<organism evidence="2 4">
    <name type="scientific">Didymodactylos carnosus</name>
    <dbReference type="NCBI Taxonomy" id="1234261"/>
    <lineage>
        <taxon>Eukaryota</taxon>
        <taxon>Metazoa</taxon>
        <taxon>Spiralia</taxon>
        <taxon>Gnathifera</taxon>
        <taxon>Rotifera</taxon>
        <taxon>Eurotatoria</taxon>
        <taxon>Bdelloidea</taxon>
        <taxon>Philodinida</taxon>
        <taxon>Philodinidae</taxon>
        <taxon>Didymodactylos</taxon>
    </lineage>
</organism>
<evidence type="ECO:0000313" key="4">
    <source>
        <dbReference type="Proteomes" id="UP000663829"/>
    </source>
</evidence>
<accession>A0A815QUD2</accession>
<proteinExistence type="predicted"/>
<dbReference type="SUPFAM" id="SSF53098">
    <property type="entry name" value="Ribonuclease H-like"/>
    <property type="match status" value="1"/>
</dbReference>
<dbReference type="OrthoDB" id="427924at2759"/>
<dbReference type="EMBL" id="CAJNOQ010020388">
    <property type="protein sequence ID" value="CAF1467848.1"/>
    <property type="molecule type" value="Genomic_DNA"/>
</dbReference>
<evidence type="ECO:0000313" key="3">
    <source>
        <dbReference type="EMBL" id="CAF4336533.1"/>
    </source>
</evidence>
<dbReference type="AlphaFoldDB" id="A0A815QUD2"/>
<reference evidence="2" key="1">
    <citation type="submission" date="2021-02" db="EMBL/GenBank/DDBJ databases">
        <authorList>
            <person name="Nowell W R."/>
        </authorList>
    </citation>
    <scope>NUCLEOTIDE SEQUENCE</scope>
</reference>
<protein>
    <recommendedName>
        <fullName evidence="1">Integrase catalytic domain-containing protein</fullName>
    </recommendedName>
</protein>
<dbReference type="InterPro" id="IPR050951">
    <property type="entry name" value="Retrovirus_Pol_polyprotein"/>
</dbReference>
<feature type="non-terminal residue" evidence="2">
    <location>
        <position position="1"/>
    </location>
</feature>
<dbReference type="GO" id="GO:0003676">
    <property type="term" value="F:nucleic acid binding"/>
    <property type="evidence" value="ECO:0007669"/>
    <property type="project" value="InterPro"/>
</dbReference>
<dbReference type="Proteomes" id="UP000681722">
    <property type="component" value="Unassembled WGS sequence"/>
</dbReference>
<dbReference type="FunFam" id="3.30.420.10:FF:000032">
    <property type="entry name" value="Retrovirus-related Pol polyprotein from transposon 297-like Protein"/>
    <property type="match status" value="1"/>
</dbReference>
<evidence type="ECO:0000259" key="1">
    <source>
        <dbReference type="PROSITE" id="PS50994"/>
    </source>
</evidence>
<dbReference type="Gene3D" id="3.30.420.10">
    <property type="entry name" value="Ribonuclease H-like superfamily/Ribonuclease H"/>
    <property type="match status" value="1"/>
</dbReference>
<dbReference type="PANTHER" id="PTHR37984:SF15">
    <property type="entry name" value="INTEGRASE CATALYTIC DOMAIN-CONTAINING PROTEIN"/>
    <property type="match status" value="1"/>
</dbReference>
<evidence type="ECO:0000313" key="2">
    <source>
        <dbReference type="EMBL" id="CAF1467848.1"/>
    </source>
</evidence>
<dbReference type="GO" id="GO:0015074">
    <property type="term" value="P:DNA integration"/>
    <property type="evidence" value="ECO:0007669"/>
    <property type="project" value="InterPro"/>
</dbReference>
<dbReference type="PANTHER" id="PTHR37984">
    <property type="entry name" value="PROTEIN CBG26694"/>
    <property type="match status" value="1"/>
</dbReference>
<keyword evidence="4" id="KW-1185">Reference proteome</keyword>
<dbReference type="EMBL" id="CAJOBC010085856">
    <property type="protein sequence ID" value="CAF4336533.1"/>
    <property type="molecule type" value="Genomic_DNA"/>
</dbReference>
<dbReference type="PROSITE" id="PS50994">
    <property type="entry name" value="INTEGRASE"/>
    <property type="match status" value="1"/>
</dbReference>
<feature type="domain" description="Integrase catalytic" evidence="1">
    <location>
        <begin position="214"/>
        <end position="375"/>
    </location>
</feature>
<dbReference type="InterPro" id="IPR001584">
    <property type="entry name" value="Integrase_cat-core"/>
</dbReference>
<dbReference type="Pfam" id="PF00665">
    <property type="entry name" value="rve"/>
    <property type="match status" value="1"/>
</dbReference>